<dbReference type="Proteomes" id="UP000324748">
    <property type="component" value="Unassembled WGS sequence"/>
</dbReference>
<proteinExistence type="predicted"/>
<comment type="caution">
    <text evidence="2">The sequence shown here is derived from an EMBL/GenBank/DDBJ whole genome shotgun (WGS) entry which is preliminary data.</text>
</comment>
<sequence>MRSVAASGVTNPEPIKIINATISSDTHPHTPHTDTDTDTDTVAKLFTSQSQQQPPTHSPRSSITPRTTPALASDLNDSHTSKIKSLAVDRYTSSSASVVNQLPTLEPGS</sequence>
<evidence type="ECO:0000256" key="1">
    <source>
        <dbReference type="SAM" id="MobiDB-lite"/>
    </source>
</evidence>
<keyword evidence="3" id="KW-1185">Reference proteome</keyword>
<reference evidence="2 3" key="1">
    <citation type="submission" date="2019-05" db="EMBL/GenBank/DDBJ databases">
        <title>Emergence of the Ug99 lineage of the wheat stem rust pathogen through somatic hybridization.</title>
        <authorList>
            <person name="Li F."/>
            <person name="Upadhyaya N.M."/>
            <person name="Sperschneider J."/>
            <person name="Matny O."/>
            <person name="Nguyen-Phuc H."/>
            <person name="Mago R."/>
            <person name="Raley C."/>
            <person name="Miller M.E."/>
            <person name="Silverstein K.A.T."/>
            <person name="Henningsen E."/>
            <person name="Hirsch C.D."/>
            <person name="Visser B."/>
            <person name="Pretorius Z.A."/>
            <person name="Steffenson B.J."/>
            <person name="Schwessinger B."/>
            <person name="Dodds P.N."/>
            <person name="Figueroa M."/>
        </authorList>
    </citation>
    <scope>NUCLEOTIDE SEQUENCE [LARGE SCALE GENOMIC DNA]</scope>
    <source>
        <strain evidence="2">21-0</strain>
    </source>
</reference>
<evidence type="ECO:0000313" key="2">
    <source>
        <dbReference type="EMBL" id="KAA1073139.1"/>
    </source>
</evidence>
<feature type="compositionally biased region" description="Low complexity" evidence="1">
    <location>
        <begin position="48"/>
        <end position="62"/>
    </location>
</feature>
<dbReference type="AlphaFoldDB" id="A0A5B0MA60"/>
<gene>
    <name evidence="2" type="ORF">PGT21_001093</name>
</gene>
<evidence type="ECO:0000313" key="3">
    <source>
        <dbReference type="Proteomes" id="UP000324748"/>
    </source>
</evidence>
<feature type="region of interest" description="Disordered" evidence="1">
    <location>
        <begin position="1"/>
        <end position="78"/>
    </location>
</feature>
<feature type="compositionally biased region" description="Basic and acidic residues" evidence="1">
    <location>
        <begin position="26"/>
        <end position="35"/>
    </location>
</feature>
<protein>
    <submittedName>
        <fullName evidence="2">Uncharacterized protein</fullName>
    </submittedName>
</protein>
<name>A0A5B0MA60_PUCGR</name>
<accession>A0A5B0MA60</accession>
<dbReference type="EMBL" id="VSWC01000158">
    <property type="protein sequence ID" value="KAA1073139.1"/>
    <property type="molecule type" value="Genomic_DNA"/>
</dbReference>
<organism evidence="2 3">
    <name type="scientific">Puccinia graminis f. sp. tritici</name>
    <dbReference type="NCBI Taxonomy" id="56615"/>
    <lineage>
        <taxon>Eukaryota</taxon>
        <taxon>Fungi</taxon>
        <taxon>Dikarya</taxon>
        <taxon>Basidiomycota</taxon>
        <taxon>Pucciniomycotina</taxon>
        <taxon>Pucciniomycetes</taxon>
        <taxon>Pucciniales</taxon>
        <taxon>Pucciniaceae</taxon>
        <taxon>Puccinia</taxon>
    </lineage>
</organism>
<dbReference type="OrthoDB" id="4062651at2759"/>